<dbReference type="AlphaFoldDB" id="A0A532V7Z3"/>
<reference evidence="1 2" key="1">
    <citation type="submission" date="2017-06" db="EMBL/GenBank/DDBJ databases">
        <title>Novel microbial phyla capable of carbon fixation and sulfur reduction in deep-sea sediments.</title>
        <authorList>
            <person name="Huang J."/>
            <person name="Baker B."/>
            <person name="Wang Y."/>
        </authorList>
    </citation>
    <scope>NUCLEOTIDE SEQUENCE [LARGE SCALE GENOMIC DNA]</scope>
    <source>
        <strain evidence="1">B3_TA06</strain>
    </source>
</reference>
<dbReference type="Proteomes" id="UP000317778">
    <property type="component" value="Unassembled WGS sequence"/>
</dbReference>
<dbReference type="InterPro" id="IPR044036">
    <property type="entry name" value="DUF5752"/>
</dbReference>
<protein>
    <submittedName>
        <fullName evidence="1">Uncharacterized protein</fullName>
    </submittedName>
</protein>
<organism evidence="1 2">
    <name type="scientific">candidate division TA06 bacterium B3_TA06</name>
    <dbReference type="NCBI Taxonomy" id="2012487"/>
    <lineage>
        <taxon>Bacteria</taxon>
        <taxon>Bacteria division TA06</taxon>
    </lineage>
</organism>
<accession>A0A532V7Z3</accession>
<proteinExistence type="predicted"/>
<name>A0A532V7Z3_UNCT6</name>
<evidence type="ECO:0000313" key="2">
    <source>
        <dbReference type="Proteomes" id="UP000317778"/>
    </source>
</evidence>
<dbReference type="EMBL" id="NJBO01000005">
    <property type="protein sequence ID" value="TKJ43314.1"/>
    <property type="molecule type" value="Genomic_DNA"/>
</dbReference>
<gene>
    <name evidence="1" type="ORF">CEE36_04580</name>
</gene>
<comment type="caution">
    <text evidence="1">The sequence shown here is derived from an EMBL/GenBank/DDBJ whole genome shotgun (WGS) entry which is preliminary data.</text>
</comment>
<evidence type="ECO:0000313" key="1">
    <source>
        <dbReference type="EMBL" id="TKJ43314.1"/>
    </source>
</evidence>
<dbReference type="Pfam" id="PF19027">
    <property type="entry name" value="DUF5752"/>
    <property type="match status" value="1"/>
</dbReference>
<sequence length="214" mass="24990">MAKPFQFFTEQGIVYYSGYKADNLKALLTGLRGVPSSSIFYHLYHSLLRRHFTTTDYMNDFAQWVWGVLWQKTLGEKLASFDPLEFTRLRDARARLIEIVDAYVGETEYFLRVSEEQAFYFLCMKSFVYPLGVQASSLPELMQALRVVSPQSIFYHLIESRLRLREPTNDLSDWLKTQLDMPDLAATINTFSPYEYNLEELRNKIIAVVHDAIK</sequence>